<dbReference type="GO" id="GO:0035331">
    <property type="term" value="P:negative regulation of hippo signaling"/>
    <property type="evidence" value="ECO:0007669"/>
    <property type="project" value="TreeGrafter"/>
</dbReference>
<sequence>MELLYSELTELRTTQVRTAKESEKYREERDAMYSEYKLIVSECDQVISELDKLQTELKRSTSEKKVAKKEMEALQQIKDTMTMDAGRANKEVEILRKQCKALCQELKEALQGVDVAKCHLDWAFQERDKIVAEQHSIQTLCNNLRRERDRDQAVSELPEALRSLDDSWKQKIDVSQELKELKEQMESQLEKEARFRQLMAHTPHDLAIDTDSMEKDDILYMDDTLPQGTFGSWMAWQLDQNAQKIQRGQIPSKYVMNQEFSRRLSMSEVKDDSSAAKTLLVNACHSFFRRKHKHKRSGSKDEKDLLALDTFSNDSIPVFEDSVSLAYQHKVDCTSLRPPLILGLLLDVVKEMLVNEAPGKFCRCPLKVMKVSQQAIERGVKDCLFVDYTRRSGHFDLTMVVSIKEITDKN</sequence>
<organism evidence="2 3">
    <name type="scientific">Sciurus carolinensis</name>
    <name type="common">Eastern gray squirrel</name>
    <dbReference type="NCBI Taxonomy" id="30640"/>
    <lineage>
        <taxon>Eukaryota</taxon>
        <taxon>Metazoa</taxon>
        <taxon>Chordata</taxon>
        <taxon>Craniata</taxon>
        <taxon>Vertebrata</taxon>
        <taxon>Euteleostomi</taxon>
        <taxon>Mammalia</taxon>
        <taxon>Eutheria</taxon>
        <taxon>Euarchontoglires</taxon>
        <taxon>Glires</taxon>
        <taxon>Rodentia</taxon>
        <taxon>Sciuromorpha</taxon>
        <taxon>Sciuridae</taxon>
        <taxon>Sciurinae</taxon>
        <taxon>Sciurini</taxon>
        <taxon>Sciurus</taxon>
    </lineage>
</organism>
<accession>A0AA41MFT4</accession>
<reference evidence="2" key="1">
    <citation type="submission" date="2020-03" db="EMBL/GenBank/DDBJ databases">
        <title>Studies in the Genomics of Life Span.</title>
        <authorList>
            <person name="Glass D."/>
        </authorList>
    </citation>
    <scope>NUCLEOTIDE SEQUENCE</scope>
    <source>
        <strain evidence="2">SUZIE</strain>
        <tissue evidence="2">Muscle</tissue>
    </source>
</reference>
<feature type="coiled-coil region" evidence="1">
    <location>
        <begin position="43"/>
        <end position="112"/>
    </location>
</feature>
<evidence type="ECO:0000313" key="2">
    <source>
        <dbReference type="EMBL" id="MBZ3871091.1"/>
    </source>
</evidence>
<dbReference type="PANTHER" id="PTHR46360">
    <property type="entry name" value="DISKS LARGE HOMOLOG 5"/>
    <property type="match status" value="1"/>
</dbReference>
<dbReference type="Proteomes" id="UP001166674">
    <property type="component" value="Unassembled WGS sequence"/>
</dbReference>
<keyword evidence="1" id="KW-0175">Coiled coil</keyword>
<dbReference type="InterPro" id="IPR053004">
    <property type="entry name" value="MAGUK_Signaling_Regulators"/>
</dbReference>
<proteinExistence type="predicted"/>
<dbReference type="Gene3D" id="6.10.140.340">
    <property type="match status" value="1"/>
</dbReference>
<dbReference type="GO" id="GO:0005886">
    <property type="term" value="C:plasma membrane"/>
    <property type="evidence" value="ECO:0007669"/>
    <property type="project" value="TreeGrafter"/>
</dbReference>
<dbReference type="PANTHER" id="PTHR46360:SF1">
    <property type="entry name" value="DISKS LARGE HOMOLOG 5"/>
    <property type="match status" value="1"/>
</dbReference>
<gene>
    <name evidence="2" type="ORF">SUZIE_111205</name>
</gene>
<dbReference type="SUPFAM" id="SSF144292">
    <property type="entry name" value="occludin/ELL-like"/>
    <property type="match status" value="1"/>
</dbReference>
<evidence type="ECO:0000313" key="3">
    <source>
        <dbReference type="Proteomes" id="UP001166674"/>
    </source>
</evidence>
<comment type="caution">
    <text evidence="2">The sequence shown here is derived from an EMBL/GenBank/DDBJ whole genome shotgun (WGS) entry which is preliminary data.</text>
</comment>
<dbReference type="AlphaFoldDB" id="A0AA41MFT4"/>
<dbReference type="EMBL" id="JAATJV010160830">
    <property type="protein sequence ID" value="MBZ3871091.1"/>
    <property type="molecule type" value="Genomic_DNA"/>
</dbReference>
<evidence type="ECO:0000256" key="1">
    <source>
        <dbReference type="SAM" id="Coils"/>
    </source>
</evidence>
<protein>
    <submittedName>
        <fullName evidence="2">Disks large-like protein 5</fullName>
    </submittedName>
</protein>
<keyword evidence="3" id="KW-1185">Reference proteome</keyword>
<name>A0AA41MFT4_SCICA</name>
<dbReference type="Gene3D" id="2.30.30.40">
    <property type="entry name" value="SH3 Domains"/>
    <property type="match status" value="1"/>
</dbReference>
<feature type="coiled-coil region" evidence="1">
    <location>
        <begin position="171"/>
        <end position="198"/>
    </location>
</feature>